<reference evidence="2" key="1">
    <citation type="submission" date="2019-12" db="EMBL/GenBank/DDBJ databases">
        <authorList>
            <person name="Scholes J."/>
        </authorList>
    </citation>
    <scope>NUCLEOTIDE SEQUENCE</scope>
</reference>
<proteinExistence type="predicted"/>
<evidence type="ECO:0000259" key="1">
    <source>
        <dbReference type="Pfam" id="PF13966"/>
    </source>
</evidence>
<evidence type="ECO:0000313" key="2">
    <source>
        <dbReference type="EMBL" id="CAA0838043.1"/>
    </source>
</evidence>
<sequence>MPWVPKLKGFIPAGKYPRNNDLIWVKDLIDDTCWRWNRALIEESFEVEEATAILAISGLNPHEKDKLTWAWNNAGKHTVASTYSALIERKWRIMDVAGSSVHQVEQKRIRRRTWNLKLQGKVKHFIWKGTQNILPVLVNLKGRVLNLDQICKFCGEEEESQEHMFFHCPRAVRIWKMSPVSWDGLKAHTHTFRTWWSALCTIPSKPGLDDRIHFSCYLLWWIWKTRNLWVFKQALRSERDTVKLALENWQLFSANL</sequence>
<dbReference type="Pfam" id="PF13966">
    <property type="entry name" value="zf-RVT"/>
    <property type="match status" value="1"/>
</dbReference>
<name>A0A9N7NWZ0_STRHE</name>
<organism evidence="2 3">
    <name type="scientific">Striga hermonthica</name>
    <name type="common">Purple witchweed</name>
    <name type="synonym">Buchnera hermonthica</name>
    <dbReference type="NCBI Taxonomy" id="68872"/>
    <lineage>
        <taxon>Eukaryota</taxon>
        <taxon>Viridiplantae</taxon>
        <taxon>Streptophyta</taxon>
        <taxon>Embryophyta</taxon>
        <taxon>Tracheophyta</taxon>
        <taxon>Spermatophyta</taxon>
        <taxon>Magnoliopsida</taxon>
        <taxon>eudicotyledons</taxon>
        <taxon>Gunneridae</taxon>
        <taxon>Pentapetalae</taxon>
        <taxon>asterids</taxon>
        <taxon>lamiids</taxon>
        <taxon>Lamiales</taxon>
        <taxon>Orobanchaceae</taxon>
        <taxon>Buchnereae</taxon>
        <taxon>Striga</taxon>
    </lineage>
</organism>
<comment type="caution">
    <text evidence="2">The sequence shown here is derived from an EMBL/GenBank/DDBJ whole genome shotgun (WGS) entry which is preliminary data.</text>
</comment>
<evidence type="ECO:0000313" key="3">
    <source>
        <dbReference type="Proteomes" id="UP001153555"/>
    </source>
</evidence>
<feature type="domain" description="Reverse transcriptase zinc-binding" evidence="1">
    <location>
        <begin position="105"/>
        <end position="175"/>
    </location>
</feature>
<gene>
    <name evidence="2" type="ORF">SHERM_04658</name>
</gene>
<keyword evidence="3" id="KW-1185">Reference proteome</keyword>
<dbReference type="EMBL" id="CACSLK010030875">
    <property type="protein sequence ID" value="CAA0838043.1"/>
    <property type="molecule type" value="Genomic_DNA"/>
</dbReference>
<dbReference type="AlphaFoldDB" id="A0A9N7NWZ0"/>
<dbReference type="Proteomes" id="UP001153555">
    <property type="component" value="Unassembled WGS sequence"/>
</dbReference>
<accession>A0A9N7NWZ0</accession>
<dbReference type="OrthoDB" id="1750965at2759"/>
<protein>
    <recommendedName>
        <fullName evidence="1">Reverse transcriptase zinc-binding domain-containing protein</fullName>
    </recommendedName>
</protein>
<dbReference type="InterPro" id="IPR026960">
    <property type="entry name" value="RVT-Znf"/>
</dbReference>